<dbReference type="SMART" id="SM00422">
    <property type="entry name" value="HTH_MERR"/>
    <property type="match status" value="2"/>
</dbReference>
<keyword evidence="4" id="KW-1185">Reference proteome</keyword>
<dbReference type="Pfam" id="PF13411">
    <property type="entry name" value="MerR_1"/>
    <property type="match status" value="1"/>
</dbReference>
<name>A0A8J3ISJ1_9CHLR</name>
<dbReference type="GO" id="GO:0003677">
    <property type="term" value="F:DNA binding"/>
    <property type="evidence" value="ECO:0007669"/>
    <property type="project" value="UniProtKB-KW"/>
</dbReference>
<evidence type="ECO:0000313" key="4">
    <source>
        <dbReference type="Proteomes" id="UP000597444"/>
    </source>
</evidence>
<accession>A0A8J3ISJ1</accession>
<sequence>MQETTILRTSDLAKELGVHVNTIRLYEASGFLSPVPRGSNGYRCYSPIHLEQARLTHLVLRWPYVGDKQPLIALVQSAANGDPGMAMEFAYQYMAQIRVERTYAESALEFLERWAAGHTMDISSHPMRIREAAAHLNVSVDMLRNWERNGLLTVPRDPANEYRLYGSTEFGRLRVIRMLVRCGFSLMAILQMLQQIDSGNTNNLRDALNVSHDTKFVAVIADRWLTSLLELEQRTQQIIAQIGRMIEMFYQQ</sequence>
<dbReference type="SUPFAM" id="SSF46955">
    <property type="entry name" value="Putative DNA-binding domain"/>
    <property type="match status" value="2"/>
</dbReference>
<proteinExistence type="predicted"/>
<dbReference type="Gene3D" id="1.10.1660.10">
    <property type="match status" value="2"/>
</dbReference>
<evidence type="ECO:0000313" key="3">
    <source>
        <dbReference type="EMBL" id="GHO97745.1"/>
    </source>
</evidence>
<feature type="domain" description="HTH merR-type" evidence="2">
    <location>
        <begin position="126"/>
        <end position="195"/>
    </location>
</feature>
<dbReference type="Proteomes" id="UP000597444">
    <property type="component" value="Unassembled WGS sequence"/>
</dbReference>
<dbReference type="AlphaFoldDB" id="A0A8J3ISJ1"/>
<dbReference type="PROSITE" id="PS00552">
    <property type="entry name" value="HTH_MERR_1"/>
    <property type="match status" value="1"/>
</dbReference>
<dbReference type="CDD" id="cd00592">
    <property type="entry name" value="HTH_MerR-like"/>
    <property type="match status" value="1"/>
</dbReference>
<feature type="domain" description="HTH merR-type" evidence="2">
    <location>
        <begin position="6"/>
        <end position="46"/>
    </location>
</feature>
<dbReference type="RefSeq" id="WP_220208527.1">
    <property type="nucleotide sequence ID" value="NZ_BNJK01000002.1"/>
</dbReference>
<gene>
    <name evidence="3" type="ORF">KSF_077930</name>
</gene>
<dbReference type="Pfam" id="PF00376">
    <property type="entry name" value="MerR"/>
    <property type="match status" value="1"/>
</dbReference>
<dbReference type="InterPro" id="IPR000551">
    <property type="entry name" value="MerR-type_HTH_dom"/>
</dbReference>
<comment type="caution">
    <text evidence="3">The sequence shown here is derived from an EMBL/GenBank/DDBJ whole genome shotgun (WGS) entry which is preliminary data.</text>
</comment>
<keyword evidence="1" id="KW-0238">DNA-binding</keyword>
<dbReference type="PANTHER" id="PTHR30204:SF93">
    <property type="entry name" value="HTH MERR-TYPE DOMAIN-CONTAINING PROTEIN"/>
    <property type="match status" value="1"/>
</dbReference>
<organism evidence="3 4">
    <name type="scientific">Reticulibacter mediterranei</name>
    <dbReference type="NCBI Taxonomy" id="2778369"/>
    <lineage>
        <taxon>Bacteria</taxon>
        <taxon>Bacillati</taxon>
        <taxon>Chloroflexota</taxon>
        <taxon>Ktedonobacteria</taxon>
        <taxon>Ktedonobacterales</taxon>
        <taxon>Reticulibacteraceae</taxon>
        <taxon>Reticulibacter</taxon>
    </lineage>
</organism>
<evidence type="ECO:0000256" key="1">
    <source>
        <dbReference type="ARBA" id="ARBA00023125"/>
    </source>
</evidence>
<dbReference type="PROSITE" id="PS50937">
    <property type="entry name" value="HTH_MERR_2"/>
    <property type="match status" value="2"/>
</dbReference>
<dbReference type="EMBL" id="BNJK01000002">
    <property type="protein sequence ID" value="GHO97745.1"/>
    <property type="molecule type" value="Genomic_DNA"/>
</dbReference>
<dbReference type="GO" id="GO:0003700">
    <property type="term" value="F:DNA-binding transcription factor activity"/>
    <property type="evidence" value="ECO:0007669"/>
    <property type="project" value="InterPro"/>
</dbReference>
<dbReference type="InterPro" id="IPR009061">
    <property type="entry name" value="DNA-bd_dom_put_sf"/>
</dbReference>
<protein>
    <submittedName>
        <fullName evidence="3">MerR family transcriptional regulator</fullName>
    </submittedName>
</protein>
<dbReference type="PANTHER" id="PTHR30204">
    <property type="entry name" value="REDOX-CYCLING DRUG-SENSING TRANSCRIPTIONAL ACTIVATOR SOXR"/>
    <property type="match status" value="1"/>
</dbReference>
<evidence type="ECO:0000259" key="2">
    <source>
        <dbReference type="PROSITE" id="PS50937"/>
    </source>
</evidence>
<dbReference type="InterPro" id="IPR047057">
    <property type="entry name" value="MerR_fam"/>
</dbReference>
<reference evidence="3" key="1">
    <citation type="submission" date="2020-10" db="EMBL/GenBank/DDBJ databases">
        <title>Taxonomic study of unclassified bacteria belonging to the class Ktedonobacteria.</title>
        <authorList>
            <person name="Yabe S."/>
            <person name="Wang C.M."/>
            <person name="Zheng Y."/>
            <person name="Sakai Y."/>
            <person name="Cavaletti L."/>
            <person name="Monciardini P."/>
            <person name="Donadio S."/>
        </authorList>
    </citation>
    <scope>NUCLEOTIDE SEQUENCE</scope>
    <source>
        <strain evidence="3">ID150040</strain>
    </source>
</reference>